<keyword evidence="4" id="KW-1185">Reference proteome</keyword>
<dbReference type="KEGG" id="otd:J1M35_01605"/>
<proteinExistence type="predicted"/>
<dbReference type="Pfam" id="PF16747">
    <property type="entry name" value="Adhesin_E"/>
    <property type="match status" value="1"/>
</dbReference>
<evidence type="ECO:0000256" key="1">
    <source>
        <dbReference type="SAM" id="SignalP"/>
    </source>
</evidence>
<dbReference type="RefSeq" id="WP_208009396.1">
    <property type="nucleotide sequence ID" value="NZ_CP071796.1"/>
</dbReference>
<gene>
    <name evidence="3" type="ORF">J1M35_01605</name>
</gene>
<sequence>MTADRISRLTLTALLAVAAAGGAQAAPDTHGARDAVDWAGTYMGTLPSASGGGYRTVLVLRDNDRYSLQQDIEHKGKMESFSATGRFTWDKAGSTITLDDKGDKGDKQRFFVSEGFVEQQGATPPAANMAKNYQLMRMQSYPAKGEELLIDASSVKADQPRKGWTSFDGVWNTSQPTQAGHKSLAARFELNCAARQYRMPTIAYYSQPHKRGKLIDSAKNNDNDIPVTKEDKVMTQVMQDHCPR</sequence>
<dbReference type="InterPro" id="IPR007298">
    <property type="entry name" value="Cu-R_lipoprotein_NlpE"/>
</dbReference>
<name>A0A975H384_9BURK</name>
<feature type="signal peptide" evidence="1">
    <location>
        <begin position="1"/>
        <end position="25"/>
    </location>
</feature>
<keyword evidence="1" id="KW-0732">Signal</keyword>
<reference evidence="3" key="1">
    <citation type="submission" date="2021-03" db="EMBL/GenBank/DDBJ databases">
        <title>Ottowia sp. 27C isolated from the cloaca of a Giant Asian pond turtle (Heosemys grandis).</title>
        <authorList>
            <person name="Spergser J."/>
            <person name="Busse H.-J."/>
        </authorList>
    </citation>
    <scope>NUCLEOTIDE SEQUENCE</scope>
    <source>
        <strain evidence="3">27C</strain>
    </source>
</reference>
<dbReference type="Gene3D" id="2.40.128.640">
    <property type="match status" value="1"/>
</dbReference>
<dbReference type="AlphaFoldDB" id="A0A975H384"/>
<dbReference type="Proteomes" id="UP000663903">
    <property type="component" value="Chromosome"/>
</dbReference>
<accession>A0A975H384</accession>
<evidence type="ECO:0000313" key="3">
    <source>
        <dbReference type="EMBL" id="QTD45648.1"/>
    </source>
</evidence>
<feature type="domain" description="Surface-adhesin protein E-like" evidence="2">
    <location>
        <begin position="142"/>
        <end position="239"/>
    </location>
</feature>
<evidence type="ECO:0000313" key="4">
    <source>
        <dbReference type="Proteomes" id="UP000663903"/>
    </source>
</evidence>
<protein>
    <submittedName>
        <fullName evidence="3">Copper resistance protein NlpE N-terminal domain-containing protein</fullName>
    </submittedName>
</protein>
<dbReference type="Pfam" id="PF04170">
    <property type="entry name" value="NlpE"/>
    <property type="match status" value="1"/>
</dbReference>
<dbReference type="EMBL" id="CP071796">
    <property type="protein sequence ID" value="QTD45648.1"/>
    <property type="molecule type" value="Genomic_DNA"/>
</dbReference>
<feature type="chain" id="PRO_5036800938" evidence="1">
    <location>
        <begin position="26"/>
        <end position="244"/>
    </location>
</feature>
<organism evidence="3 4">
    <name type="scientific">Ottowia testudinis</name>
    <dbReference type="NCBI Taxonomy" id="2816950"/>
    <lineage>
        <taxon>Bacteria</taxon>
        <taxon>Pseudomonadati</taxon>
        <taxon>Pseudomonadota</taxon>
        <taxon>Betaproteobacteria</taxon>
        <taxon>Burkholderiales</taxon>
        <taxon>Comamonadaceae</taxon>
        <taxon>Ottowia</taxon>
    </lineage>
</organism>
<evidence type="ECO:0000259" key="2">
    <source>
        <dbReference type="Pfam" id="PF16747"/>
    </source>
</evidence>
<dbReference type="InterPro" id="IPR031939">
    <property type="entry name" value="Adhesin_E-like"/>
</dbReference>